<gene>
    <name evidence="5" type="ORF">PQQ73_27405</name>
</gene>
<dbReference type="Proteomes" id="UP001629392">
    <property type="component" value="Unassembled WGS sequence"/>
</dbReference>
<keyword evidence="6" id="KW-1185">Reference proteome</keyword>
<comment type="catalytic activity">
    <reaction evidence="1">
        <text>AMP + H2O = D-ribose 5-phosphate + adenine</text>
        <dbReference type="Rhea" id="RHEA:20129"/>
        <dbReference type="ChEBI" id="CHEBI:15377"/>
        <dbReference type="ChEBI" id="CHEBI:16708"/>
        <dbReference type="ChEBI" id="CHEBI:78346"/>
        <dbReference type="ChEBI" id="CHEBI:456215"/>
        <dbReference type="EC" id="3.2.2.4"/>
    </reaction>
</comment>
<evidence type="ECO:0000313" key="6">
    <source>
        <dbReference type="Proteomes" id="UP001629392"/>
    </source>
</evidence>
<dbReference type="EMBL" id="JAQQCL010000026">
    <property type="protein sequence ID" value="MFM0720051.1"/>
    <property type="molecule type" value="Genomic_DNA"/>
</dbReference>
<name>A0ABW9ELR7_9BURK</name>
<dbReference type="EC" id="3.2.2.4" evidence="2"/>
<dbReference type="InterPro" id="IPR031100">
    <property type="entry name" value="LOG_fam"/>
</dbReference>
<dbReference type="Pfam" id="PF03641">
    <property type="entry name" value="Lysine_decarbox"/>
    <property type="match status" value="1"/>
</dbReference>
<dbReference type="PANTHER" id="PTHR43393:SF3">
    <property type="entry name" value="LYSINE DECARBOXYLASE-LIKE PROTEIN"/>
    <property type="match status" value="1"/>
</dbReference>
<feature type="compositionally biased region" description="Polar residues" evidence="4">
    <location>
        <begin position="1"/>
        <end position="12"/>
    </location>
</feature>
<feature type="region of interest" description="Disordered" evidence="4">
    <location>
        <begin position="1"/>
        <end position="56"/>
    </location>
</feature>
<dbReference type="InterPro" id="IPR052341">
    <property type="entry name" value="LOG_family_nucleotidases"/>
</dbReference>
<dbReference type="Gene3D" id="3.40.50.450">
    <property type="match status" value="1"/>
</dbReference>
<evidence type="ECO:0000256" key="2">
    <source>
        <dbReference type="ARBA" id="ARBA00011985"/>
    </source>
</evidence>
<accession>A0ABW9ELR7</accession>
<sequence length="332" mass="36970">MTTMQKHASTQAGVAIEDHADGTRAPRRHAPARSLPEHGGATTSAQSKRVRRLTDSPTYLQADEDVAFLRRPEMCGIRLQLDYWKTEETLQRHAIQHTIVVYGSTRIIAPAAARRRVEDARQALETRPDDAQRQSALRVARKLLKHSRYYGVARELGRIVGSARCTGALSTLAVVTGGGPGIMEAANRGAHDRHAPSISLNISLPHEQKPNPYLTPALCFRLHYFAVRKLHLLERAQAAVFFPGGFGTCDELFEVLTLLQTNKIRRLPVVLVGESFWRRAIDFDFLISEGMIAPQDAALFCFRETAADVWSTIVRWHEEHGESPSGRGLALE</sequence>
<organism evidence="5 6">
    <name type="scientific">Paraburkholderia strydomiana</name>
    <dbReference type="NCBI Taxonomy" id="1245417"/>
    <lineage>
        <taxon>Bacteria</taxon>
        <taxon>Pseudomonadati</taxon>
        <taxon>Pseudomonadota</taxon>
        <taxon>Betaproteobacteria</taxon>
        <taxon>Burkholderiales</taxon>
        <taxon>Burkholderiaceae</taxon>
        <taxon>Paraburkholderia</taxon>
    </lineage>
</organism>
<dbReference type="SUPFAM" id="SSF102405">
    <property type="entry name" value="MCP/YpsA-like"/>
    <property type="match status" value="1"/>
</dbReference>
<dbReference type="RefSeq" id="WP_408147700.1">
    <property type="nucleotide sequence ID" value="NZ_JAQQCL010000026.1"/>
</dbReference>
<dbReference type="PANTHER" id="PTHR43393">
    <property type="entry name" value="CYTOKININ RIBOSIDE 5'-MONOPHOSPHATE PHOSPHORIBOHYDROLASE"/>
    <property type="match status" value="1"/>
</dbReference>
<protein>
    <recommendedName>
        <fullName evidence="3">AMP nucleosidase</fullName>
        <ecNumber evidence="2">3.2.2.4</ecNumber>
    </recommendedName>
    <alternativeName>
        <fullName evidence="3">AMP nucleosidase</fullName>
    </alternativeName>
</protein>
<evidence type="ECO:0000256" key="4">
    <source>
        <dbReference type="SAM" id="MobiDB-lite"/>
    </source>
</evidence>
<reference evidence="5 6" key="1">
    <citation type="journal article" date="2024" name="Chem. Sci.">
        <title>Discovery of megapolipeptins by genome mining of a Burkholderiales bacteria collection.</title>
        <authorList>
            <person name="Paulo B.S."/>
            <person name="Recchia M.J.J."/>
            <person name="Lee S."/>
            <person name="Fergusson C.H."/>
            <person name="Romanowski S.B."/>
            <person name="Hernandez A."/>
            <person name="Krull N."/>
            <person name="Liu D.Y."/>
            <person name="Cavanagh H."/>
            <person name="Bos A."/>
            <person name="Gray C.A."/>
            <person name="Murphy B.T."/>
            <person name="Linington R.G."/>
            <person name="Eustaquio A.S."/>
        </authorList>
    </citation>
    <scope>NUCLEOTIDE SEQUENCE [LARGE SCALE GENOMIC DNA]</scope>
    <source>
        <strain evidence="5 6">RL17-350-BIC-E</strain>
    </source>
</reference>
<evidence type="ECO:0000256" key="1">
    <source>
        <dbReference type="ARBA" id="ARBA00000274"/>
    </source>
</evidence>
<comment type="caution">
    <text evidence="5">The sequence shown here is derived from an EMBL/GenBank/DDBJ whole genome shotgun (WGS) entry which is preliminary data.</text>
</comment>
<evidence type="ECO:0000313" key="5">
    <source>
        <dbReference type="EMBL" id="MFM0720051.1"/>
    </source>
</evidence>
<evidence type="ECO:0000256" key="3">
    <source>
        <dbReference type="ARBA" id="ARBA00031983"/>
    </source>
</evidence>
<proteinExistence type="predicted"/>